<organism evidence="2 3">
    <name type="scientific">Methylobacterium aerolatum</name>
    <dbReference type="NCBI Taxonomy" id="418708"/>
    <lineage>
        <taxon>Bacteria</taxon>
        <taxon>Pseudomonadati</taxon>
        <taxon>Pseudomonadota</taxon>
        <taxon>Alphaproteobacteria</taxon>
        <taxon>Hyphomicrobiales</taxon>
        <taxon>Methylobacteriaceae</taxon>
        <taxon>Methylobacterium</taxon>
    </lineage>
</organism>
<protein>
    <submittedName>
        <fullName evidence="2">CelD/BcsL family acetyltransferase involved in cellulose biosynthesis</fullName>
    </submittedName>
</protein>
<sequence length="403" mass="43678">MATVLHGEMRHGLQAGEAGTAASARDRIGAEILPGLEPAEALWRSLDASGDSLATPYQRFDWCSAYLEAMDETPMARVAVLRDGTGRVRLLLPLVLRLEYGLVVAHSVGDDHANYHPPLFAARDAAALTPEEVRSALASAGKAAGIDVFHLRHQPEAWEGVPNPFAVGGEPERSAAYGLTLDADPEATTKRLFSGDARKKLRSKEKRLVEALGPVELRRAESDEEARAVLAAFYAQKAARFAGMGIDDPYAPEAVKLFLERSASGAHPAMELHALCVAETGRILAVFGGAVNATRYSGMFTSFDADPEVGRFSPGDLLLFHLLREQSARGRVGFDLGIGEARYKASICDQTLPLVEALVPVSGRGHVFALSRVMLRRLKRRIKADPRLFAMVNRVRALVRRPA</sequence>
<dbReference type="EMBL" id="JAUSVP010000012">
    <property type="protein sequence ID" value="MDQ0449111.1"/>
    <property type="molecule type" value="Genomic_DNA"/>
</dbReference>
<dbReference type="RefSeq" id="WP_238203756.1">
    <property type="nucleotide sequence ID" value="NZ_BPQE01000015.1"/>
</dbReference>
<dbReference type="Proteomes" id="UP001231124">
    <property type="component" value="Unassembled WGS sequence"/>
</dbReference>
<evidence type="ECO:0000313" key="2">
    <source>
        <dbReference type="EMBL" id="MDQ0449111.1"/>
    </source>
</evidence>
<keyword evidence="3" id="KW-1185">Reference proteome</keyword>
<dbReference type="InterPro" id="IPR038740">
    <property type="entry name" value="BioF2-like_GNAT_dom"/>
</dbReference>
<dbReference type="InterPro" id="IPR016181">
    <property type="entry name" value="Acyl_CoA_acyltransferase"/>
</dbReference>
<proteinExistence type="predicted"/>
<name>A0ABU0I602_9HYPH</name>
<reference evidence="2 3" key="1">
    <citation type="submission" date="2023-07" db="EMBL/GenBank/DDBJ databases">
        <title>Genomic Encyclopedia of Type Strains, Phase IV (KMG-IV): sequencing the most valuable type-strain genomes for metagenomic binning, comparative biology and taxonomic classification.</title>
        <authorList>
            <person name="Goeker M."/>
        </authorList>
    </citation>
    <scope>NUCLEOTIDE SEQUENCE [LARGE SCALE GENOMIC DNA]</scope>
    <source>
        <strain evidence="2 3">DSM 19013</strain>
    </source>
</reference>
<evidence type="ECO:0000313" key="3">
    <source>
        <dbReference type="Proteomes" id="UP001231124"/>
    </source>
</evidence>
<comment type="caution">
    <text evidence="2">The sequence shown here is derived from an EMBL/GenBank/DDBJ whole genome shotgun (WGS) entry which is preliminary data.</text>
</comment>
<accession>A0ABU0I602</accession>
<feature type="domain" description="BioF2-like acetyltransferase" evidence="1">
    <location>
        <begin position="196"/>
        <end position="344"/>
    </location>
</feature>
<gene>
    <name evidence="2" type="ORF">QO012_003626</name>
</gene>
<dbReference type="SUPFAM" id="SSF55729">
    <property type="entry name" value="Acyl-CoA N-acyltransferases (Nat)"/>
    <property type="match status" value="1"/>
</dbReference>
<evidence type="ECO:0000259" key="1">
    <source>
        <dbReference type="Pfam" id="PF13480"/>
    </source>
</evidence>
<dbReference type="Pfam" id="PF13480">
    <property type="entry name" value="Acetyltransf_6"/>
    <property type="match status" value="1"/>
</dbReference>